<keyword evidence="4" id="KW-1185">Reference proteome</keyword>
<name>A0AA38ZLC4_VITRO</name>
<dbReference type="InterPro" id="IPR002885">
    <property type="entry name" value="PPR_rpt"/>
</dbReference>
<dbReference type="Proteomes" id="UP001168098">
    <property type="component" value="Unassembled WGS sequence"/>
</dbReference>
<dbReference type="PANTHER" id="PTHR47926:SF490">
    <property type="entry name" value="REPEAT-LIKE SUPERFAMILY PROTEIN, PUTATIVE-RELATED"/>
    <property type="match status" value="1"/>
</dbReference>
<accession>A0AA38ZLC4</accession>
<evidence type="ECO:0008006" key="5">
    <source>
        <dbReference type="Google" id="ProtNLM"/>
    </source>
</evidence>
<feature type="repeat" description="PPR" evidence="2">
    <location>
        <begin position="12"/>
        <end position="46"/>
    </location>
</feature>
<evidence type="ECO:0000313" key="4">
    <source>
        <dbReference type="Proteomes" id="UP001168098"/>
    </source>
</evidence>
<dbReference type="InterPro" id="IPR011990">
    <property type="entry name" value="TPR-like_helical_dom_sf"/>
</dbReference>
<comment type="caution">
    <text evidence="3">The sequence shown here is derived from an EMBL/GenBank/DDBJ whole genome shotgun (WGS) entry which is preliminary data.</text>
</comment>
<dbReference type="GO" id="GO:0009451">
    <property type="term" value="P:RNA modification"/>
    <property type="evidence" value="ECO:0007669"/>
    <property type="project" value="InterPro"/>
</dbReference>
<dbReference type="PANTHER" id="PTHR47926">
    <property type="entry name" value="PENTATRICOPEPTIDE REPEAT-CONTAINING PROTEIN"/>
    <property type="match status" value="1"/>
</dbReference>
<dbReference type="InterPro" id="IPR046960">
    <property type="entry name" value="PPR_At4g14850-like_plant"/>
</dbReference>
<gene>
    <name evidence="3" type="ORF">PVL29_013217</name>
</gene>
<dbReference type="Gene3D" id="1.25.40.10">
    <property type="entry name" value="Tetratricopeptide repeat domain"/>
    <property type="match status" value="2"/>
</dbReference>
<keyword evidence="1" id="KW-0677">Repeat</keyword>
<dbReference type="PROSITE" id="PS51375">
    <property type="entry name" value="PPR"/>
    <property type="match status" value="1"/>
</dbReference>
<dbReference type="Pfam" id="PF13041">
    <property type="entry name" value="PPR_2"/>
    <property type="match status" value="1"/>
</dbReference>
<evidence type="ECO:0000256" key="2">
    <source>
        <dbReference type="PROSITE-ProRule" id="PRU00708"/>
    </source>
</evidence>
<organism evidence="3 4">
    <name type="scientific">Vitis rotundifolia</name>
    <name type="common">Muscadine grape</name>
    <dbReference type="NCBI Taxonomy" id="103349"/>
    <lineage>
        <taxon>Eukaryota</taxon>
        <taxon>Viridiplantae</taxon>
        <taxon>Streptophyta</taxon>
        <taxon>Embryophyta</taxon>
        <taxon>Tracheophyta</taxon>
        <taxon>Spermatophyta</taxon>
        <taxon>Magnoliopsida</taxon>
        <taxon>eudicotyledons</taxon>
        <taxon>Gunneridae</taxon>
        <taxon>Pentapetalae</taxon>
        <taxon>rosids</taxon>
        <taxon>Vitales</taxon>
        <taxon>Vitaceae</taxon>
        <taxon>Viteae</taxon>
        <taxon>Vitis</taxon>
    </lineage>
</organism>
<sequence>MYARFDELPHRDVVSWTVLIIGYCSAERYDDALIAFEWMQYAGVVPNHVTMVNASLACADFGAFEMEFNVILGTSLINMFGKHGGIEEGLVVLRSMKEKSVFTWHSLIKGLVLARITQGWCKMGWQIFGSLMNGTYRLSPGGKHYACVIDLLTRAGILREAPNKVMWGAFLAGCGAHGDLESNELAARKLVELEPGNEMGRWSDVEKVRRISEERE</sequence>
<dbReference type="Pfam" id="PF01535">
    <property type="entry name" value="PPR"/>
    <property type="match status" value="1"/>
</dbReference>
<protein>
    <recommendedName>
        <fullName evidence="5">Pentatricopeptide repeat-containing protein</fullName>
    </recommendedName>
</protein>
<proteinExistence type="predicted"/>
<dbReference type="GO" id="GO:0003723">
    <property type="term" value="F:RNA binding"/>
    <property type="evidence" value="ECO:0007669"/>
    <property type="project" value="InterPro"/>
</dbReference>
<evidence type="ECO:0000256" key="1">
    <source>
        <dbReference type="ARBA" id="ARBA00022737"/>
    </source>
</evidence>
<reference evidence="3 4" key="1">
    <citation type="journal article" date="2023" name="BMC Biotechnol.">
        <title>Vitis rotundifolia cv Carlos genome sequencing.</title>
        <authorList>
            <person name="Huff M."/>
            <person name="Hulse-Kemp A."/>
            <person name="Scheffler B."/>
            <person name="Youngblood R."/>
            <person name="Simpson S."/>
            <person name="Babiker E."/>
            <person name="Staton M."/>
        </authorList>
    </citation>
    <scope>NUCLEOTIDE SEQUENCE [LARGE SCALE GENOMIC DNA]</scope>
    <source>
        <tissue evidence="3">Leaf</tissue>
    </source>
</reference>
<evidence type="ECO:0000313" key="3">
    <source>
        <dbReference type="EMBL" id="KAJ9690950.1"/>
    </source>
</evidence>
<dbReference type="AlphaFoldDB" id="A0AA38ZLC4"/>
<dbReference type="EMBL" id="JARBHA010000010">
    <property type="protein sequence ID" value="KAJ9690950.1"/>
    <property type="molecule type" value="Genomic_DNA"/>
</dbReference>